<dbReference type="RefSeq" id="WP_400188926.1">
    <property type="nucleotide sequence ID" value="NZ_JBGORX010000013.1"/>
</dbReference>
<keyword evidence="2" id="KW-1185">Reference proteome</keyword>
<proteinExistence type="predicted"/>
<sequence>MKDFSPASLVQLVYQLAKSKDQIELANLENEGFSLGVFYCADNAVMLLAKENNIEAVEFLLTRFNLSINYAAQGYAMGGHIRIVNQLIAQGASKDHAAKGFARGGYVDEVNQLIAQGANKDYAAEGFGIGGHLHEAKQLLAQGASRDKTVRGFAVGGHGHEVNQLITEGANKNYAIQGFAIGGHVREVKQLNTEVLDVNDALAGFAMGGHVHEVNQLMVQSRPIACTLMGYAEGGHILQIKQLMPQVSSSMSKNDLVISYARGGHVNAVNELIAQGVGPECALSGYASRGYLKEVNELLSQKGAAHYADWAASSYGLGKYINEANLLSLLSFTDAQELRTCIAEKYVMDLPDLRDPTHSEIQRKKIIEEYILQHLAPLMKKAEKLNQLMREKHLNLEQAKGYLSTAANVWAFQGQQLVREGKILPEIYFHIFSFINGCSVNDNIKIIDAANQTLRDNVISASRTGFFSWFKSQDILEKLAIEAEERYQNRIKPFSE</sequence>
<name>A0ABW8DBP3_9GAMM</name>
<evidence type="ECO:0000313" key="1">
    <source>
        <dbReference type="EMBL" id="MFJ1270140.1"/>
    </source>
</evidence>
<evidence type="ECO:0000313" key="2">
    <source>
        <dbReference type="Proteomes" id="UP001615550"/>
    </source>
</evidence>
<dbReference type="SUPFAM" id="SSF48403">
    <property type="entry name" value="Ankyrin repeat"/>
    <property type="match status" value="1"/>
</dbReference>
<protein>
    <recommendedName>
        <fullName evidence="3">Ankyrin repeat protein</fullName>
    </recommendedName>
</protein>
<evidence type="ECO:0008006" key="3">
    <source>
        <dbReference type="Google" id="ProtNLM"/>
    </source>
</evidence>
<comment type="caution">
    <text evidence="1">The sequence shown here is derived from an EMBL/GenBank/DDBJ whole genome shotgun (WGS) entry which is preliminary data.</text>
</comment>
<dbReference type="EMBL" id="JBGORX010000013">
    <property type="protein sequence ID" value="MFJ1270140.1"/>
    <property type="molecule type" value="Genomic_DNA"/>
</dbReference>
<organism evidence="1 2">
    <name type="scientific">Legionella lytica</name>
    <dbReference type="NCBI Taxonomy" id="96232"/>
    <lineage>
        <taxon>Bacteria</taxon>
        <taxon>Pseudomonadati</taxon>
        <taxon>Pseudomonadota</taxon>
        <taxon>Gammaproteobacteria</taxon>
        <taxon>Legionellales</taxon>
        <taxon>Legionellaceae</taxon>
        <taxon>Legionella</taxon>
    </lineage>
</organism>
<dbReference type="Proteomes" id="UP001615550">
    <property type="component" value="Unassembled WGS sequence"/>
</dbReference>
<accession>A0ABW8DBP3</accession>
<dbReference type="InterPro" id="IPR036770">
    <property type="entry name" value="Ankyrin_rpt-contain_sf"/>
</dbReference>
<reference evidence="1 2" key="1">
    <citation type="submission" date="2024-08" db="EMBL/GenBank/DDBJ databases">
        <title>Draft Genome Sequence of Legionella lytica strain DSB2004, Isolated From a Fire Sprinkler System.</title>
        <authorList>
            <person name="Everhart A.D."/>
            <person name="Kidane D.T."/>
            <person name="Farone A.L."/>
            <person name="Farone M.B."/>
        </authorList>
    </citation>
    <scope>NUCLEOTIDE SEQUENCE [LARGE SCALE GENOMIC DNA]</scope>
    <source>
        <strain evidence="1 2">DSB2004</strain>
    </source>
</reference>
<gene>
    <name evidence="1" type="ORF">ACD661_16400</name>
</gene>